<evidence type="ECO:0000256" key="1">
    <source>
        <dbReference type="ARBA" id="ARBA00023235"/>
    </source>
</evidence>
<evidence type="ECO:0000313" key="3">
    <source>
        <dbReference type="EMBL" id="AKL95567.1"/>
    </source>
</evidence>
<gene>
    <name evidence="3" type="ORF">CACET_c21200</name>
</gene>
<keyword evidence="1 3" id="KW-0413">Isomerase</keyword>
<dbReference type="RefSeq" id="WP_044825114.1">
    <property type="nucleotide sequence ID" value="NZ_CP009687.1"/>
</dbReference>
<dbReference type="Proteomes" id="UP000035704">
    <property type="component" value="Chromosome"/>
</dbReference>
<protein>
    <submittedName>
        <fullName evidence="3">4-oxalocrotonate tautomerase</fullName>
        <ecNumber evidence="3">5.3.2.-</ecNumber>
    </submittedName>
</protein>
<organism evidence="3 4">
    <name type="scientific">Clostridium aceticum</name>
    <dbReference type="NCBI Taxonomy" id="84022"/>
    <lineage>
        <taxon>Bacteria</taxon>
        <taxon>Bacillati</taxon>
        <taxon>Bacillota</taxon>
        <taxon>Clostridia</taxon>
        <taxon>Eubacteriales</taxon>
        <taxon>Clostridiaceae</taxon>
        <taxon>Clostridium</taxon>
    </lineage>
</organism>
<evidence type="ECO:0000313" key="4">
    <source>
        <dbReference type="Proteomes" id="UP000035704"/>
    </source>
</evidence>
<dbReference type="Gene3D" id="3.30.429.10">
    <property type="entry name" value="Macrophage Migration Inhibitory Factor"/>
    <property type="match status" value="1"/>
</dbReference>
<dbReference type="EC" id="5.3.2.-" evidence="3"/>
<dbReference type="Pfam" id="PF01361">
    <property type="entry name" value="Tautomerase"/>
    <property type="match status" value="1"/>
</dbReference>
<dbReference type="AlphaFoldDB" id="A0A0D8I9Z2"/>
<sequence length="64" mass="7200">MPVINVDCGKITKEQKEKLVEVLVSKASEILNIPEEAFLTFIKESELDNIGKGTKLLSEIRKNQ</sequence>
<name>A0A0D8I9Z2_9CLOT</name>
<dbReference type="NCBIfam" id="NF041920">
    <property type="entry name" value="DmpI"/>
    <property type="match status" value="1"/>
</dbReference>
<dbReference type="InterPro" id="IPR014347">
    <property type="entry name" value="Tautomerase/MIF_sf"/>
</dbReference>
<evidence type="ECO:0000259" key="2">
    <source>
        <dbReference type="Pfam" id="PF01361"/>
    </source>
</evidence>
<accession>A0A0D8I9Z2</accession>
<dbReference type="EMBL" id="CP009687">
    <property type="protein sequence ID" value="AKL95567.1"/>
    <property type="molecule type" value="Genomic_DNA"/>
</dbReference>
<dbReference type="OrthoDB" id="9804803at2"/>
<dbReference type="InterPro" id="IPR004370">
    <property type="entry name" value="4-OT-like_dom"/>
</dbReference>
<dbReference type="GO" id="GO:0016853">
    <property type="term" value="F:isomerase activity"/>
    <property type="evidence" value="ECO:0007669"/>
    <property type="project" value="UniProtKB-KW"/>
</dbReference>
<feature type="domain" description="4-oxalocrotonate tautomerase-like" evidence="2">
    <location>
        <begin position="2"/>
        <end position="57"/>
    </location>
</feature>
<keyword evidence="4" id="KW-1185">Reference proteome</keyword>
<dbReference type="STRING" id="84022.CACET_c21200"/>
<dbReference type="PATRIC" id="fig|84022.5.peg.591"/>
<dbReference type="SUPFAM" id="SSF55331">
    <property type="entry name" value="Tautomerase/MIF"/>
    <property type="match status" value="1"/>
</dbReference>
<proteinExistence type="predicted"/>
<dbReference type="KEGG" id="cace:CACET_c21200"/>
<reference evidence="3 4" key="1">
    <citation type="submission" date="2014-10" db="EMBL/GenBank/DDBJ databases">
        <title>Genome sequence of Clostridium aceticum DSM 1496.</title>
        <authorList>
            <person name="Poehlein A."/>
            <person name="Schiel-Bengelsdorf B."/>
            <person name="Gottschalk G."/>
            <person name="Duerre P."/>
            <person name="Daniel R."/>
        </authorList>
    </citation>
    <scope>NUCLEOTIDE SEQUENCE [LARGE SCALE GENOMIC DNA]</scope>
    <source>
        <strain evidence="3 4">DSM 1496</strain>
    </source>
</reference>